<keyword evidence="9" id="KW-1185">Reference proteome</keyword>
<dbReference type="PROSITE" id="PS51821">
    <property type="entry name" value="VELVET"/>
    <property type="match status" value="1"/>
</dbReference>
<dbReference type="PANTHER" id="PTHR33572:SF18">
    <property type="entry name" value="SPORE DEVELOPMENT REGULATOR VOSA"/>
    <property type="match status" value="1"/>
</dbReference>
<feature type="region of interest" description="Disordered" evidence="6">
    <location>
        <begin position="234"/>
        <end position="274"/>
    </location>
</feature>
<accession>A0A9P9EG31</accession>
<dbReference type="InterPro" id="IPR037525">
    <property type="entry name" value="Velvet_dom"/>
</dbReference>
<organism evidence="8 9">
    <name type="scientific">Dendryphion nanum</name>
    <dbReference type="NCBI Taxonomy" id="256645"/>
    <lineage>
        <taxon>Eukaryota</taxon>
        <taxon>Fungi</taxon>
        <taxon>Dikarya</taxon>
        <taxon>Ascomycota</taxon>
        <taxon>Pezizomycotina</taxon>
        <taxon>Dothideomycetes</taxon>
        <taxon>Pleosporomycetidae</taxon>
        <taxon>Pleosporales</taxon>
        <taxon>Torulaceae</taxon>
        <taxon>Dendryphion</taxon>
    </lineage>
</organism>
<keyword evidence="5" id="KW-0539">Nucleus</keyword>
<evidence type="ECO:0000313" key="9">
    <source>
        <dbReference type="Proteomes" id="UP000700596"/>
    </source>
</evidence>
<dbReference type="AlphaFoldDB" id="A0A9P9EG31"/>
<feature type="domain" description="Velvet" evidence="7">
    <location>
        <begin position="44"/>
        <end position="217"/>
    </location>
</feature>
<comment type="caution">
    <text evidence="8">The sequence shown here is derived from an EMBL/GenBank/DDBJ whole genome shotgun (WGS) entry which is preliminary data.</text>
</comment>
<proteinExistence type="predicted"/>
<keyword evidence="3" id="KW-0805">Transcription regulation</keyword>
<protein>
    <submittedName>
        <fullName evidence="8">Velvet factor-domain-containing protein</fullName>
    </submittedName>
</protein>
<dbReference type="InterPro" id="IPR038491">
    <property type="entry name" value="Velvet_dom_sf"/>
</dbReference>
<feature type="compositionally biased region" description="Basic and acidic residues" evidence="6">
    <location>
        <begin position="300"/>
        <end position="313"/>
    </location>
</feature>
<sequence>MYSYAQHAPAAAGFYLAHQQQNPLHHPPQHQHQYQAPVTASAAPLKPGDITLILRQQPKEALVTSEGKEKARKPVDPPPIIQLTVKQHTDPSQHFLQSPYLFMCASLHKFDKDQAIDEHASKCLAGSLVSSLHRLKDVDNKDGGFFVFGDISVKVQGTFRLHFSLFDLHKASAEVHFLASITSEPFKVVLPKDFKGLDESTYLSRAFSDQGVRLRLRKEPRAMMGNKRTYPYAAEQQHPASTPIRPSIHEYPYPEESFSPNKRFRPNTEETKRESYTDHNVITTASFPSNYSSSHYASRFRQETEDIKRDSYPDHTTVSNPSFTSTYTPSQYGVRQPSLSNNYSLPQFGNYGSLGTGNNTAFSFRATLPNYESPVLESTDNATTLQPRFGDIQSQNYPTL</sequence>
<feature type="region of interest" description="Disordered" evidence="6">
    <location>
        <begin position="381"/>
        <end position="400"/>
    </location>
</feature>
<evidence type="ECO:0000259" key="7">
    <source>
        <dbReference type="PROSITE" id="PS51821"/>
    </source>
</evidence>
<keyword evidence="4" id="KW-0804">Transcription</keyword>
<name>A0A9P9EG31_9PLEO</name>
<evidence type="ECO:0000256" key="4">
    <source>
        <dbReference type="ARBA" id="ARBA00023163"/>
    </source>
</evidence>
<dbReference type="Pfam" id="PF11754">
    <property type="entry name" value="Velvet"/>
    <property type="match status" value="1"/>
</dbReference>
<keyword evidence="2" id="KW-0749">Sporulation</keyword>
<dbReference type="InterPro" id="IPR021740">
    <property type="entry name" value="Velvet"/>
</dbReference>
<evidence type="ECO:0000256" key="2">
    <source>
        <dbReference type="ARBA" id="ARBA00022969"/>
    </source>
</evidence>
<dbReference type="PANTHER" id="PTHR33572">
    <property type="entry name" value="SPORE DEVELOPMENT REGULATOR VOSA"/>
    <property type="match status" value="1"/>
</dbReference>
<comment type="subcellular location">
    <subcellularLocation>
        <location evidence="1">Nucleus</location>
    </subcellularLocation>
</comment>
<evidence type="ECO:0000256" key="1">
    <source>
        <dbReference type="ARBA" id="ARBA00004123"/>
    </source>
</evidence>
<evidence type="ECO:0000256" key="6">
    <source>
        <dbReference type="SAM" id="MobiDB-lite"/>
    </source>
</evidence>
<dbReference type="OrthoDB" id="5599552at2759"/>
<evidence type="ECO:0000256" key="3">
    <source>
        <dbReference type="ARBA" id="ARBA00023015"/>
    </source>
</evidence>
<gene>
    <name evidence="8" type="ORF">B0J11DRAFT_174972</name>
</gene>
<evidence type="ECO:0000313" key="8">
    <source>
        <dbReference type="EMBL" id="KAH7135941.1"/>
    </source>
</evidence>
<dbReference type="Proteomes" id="UP000700596">
    <property type="component" value="Unassembled WGS sequence"/>
</dbReference>
<feature type="region of interest" description="Disordered" evidence="6">
    <location>
        <begin position="293"/>
        <end position="330"/>
    </location>
</feature>
<reference evidence="8" key="1">
    <citation type="journal article" date="2021" name="Nat. Commun.">
        <title>Genetic determinants of endophytism in the Arabidopsis root mycobiome.</title>
        <authorList>
            <person name="Mesny F."/>
            <person name="Miyauchi S."/>
            <person name="Thiergart T."/>
            <person name="Pickel B."/>
            <person name="Atanasova L."/>
            <person name="Karlsson M."/>
            <person name="Huettel B."/>
            <person name="Barry K.W."/>
            <person name="Haridas S."/>
            <person name="Chen C."/>
            <person name="Bauer D."/>
            <person name="Andreopoulos W."/>
            <person name="Pangilinan J."/>
            <person name="LaButti K."/>
            <person name="Riley R."/>
            <person name="Lipzen A."/>
            <person name="Clum A."/>
            <person name="Drula E."/>
            <person name="Henrissat B."/>
            <person name="Kohler A."/>
            <person name="Grigoriev I.V."/>
            <person name="Martin F.M."/>
            <person name="Hacquard S."/>
        </authorList>
    </citation>
    <scope>NUCLEOTIDE SEQUENCE</scope>
    <source>
        <strain evidence="8">MPI-CAGE-CH-0243</strain>
    </source>
</reference>
<evidence type="ECO:0000256" key="5">
    <source>
        <dbReference type="ARBA" id="ARBA00023242"/>
    </source>
</evidence>
<dbReference type="GO" id="GO:0005634">
    <property type="term" value="C:nucleus"/>
    <property type="evidence" value="ECO:0007669"/>
    <property type="project" value="UniProtKB-SubCell"/>
</dbReference>
<feature type="compositionally biased region" description="Polar residues" evidence="6">
    <location>
        <begin position="314"/>
        <end position="330"/>
    </location>
</feature>
<dbReference type="GO" id="GO:0030435">
    <property type="term" value="P:sporulation resulting in formation of a cellular spore"/>
    <property type="evidence" value="ECO:0007669"/>
    <property type="project" value="UniProtKB-KW"/>
</dbReference>
<dbReference type="EMBL" id="JAGMWT010000002">
    <property type="protein sequence ID" value="KAH7135941.1"/>
    <property type="molecule type" value="Genomic_DNA"/>
</dbReference>
<dbReference type="Gene3D" id="2.60.40.3960">
    <property type="entry name" value="Velvet domain"/>
    <property type="match status" value="1"/>
</dbReference>